<gene>
    <name evidence="3" type="ORF">QTG54_008382</name>
</gene>
<organism evidence="3 4">
    <name type="scientific">Skeletonema marinoi</name>
    <dbReference type="NCBI Taxonomy" id="267567"/>
    <lineage>
        <taxon>Eukaryota</taxon>
        <taxon>Sar</taxon>
        <taxon>Stramenopiles</taxon>
        <taxon>Ochrophyta</taxon>
        <taxon>Bacillariophyta</taxon>
        <taxon>Coscinodiscophyceae</taxon>
        <taxon>Thalassiosirophycidae</taxon>
        <taxon>Thalassiosirales</taxon>
        <taxon>Skeletonemataceae</taxon>
        <taxon>Skeletonema</taxon>
        <taxon>Skeletonema marinoi-dohrnii complex</taxon>
    </lineage>
</organism>
<dbReference type="Gene3D" id="1.20.1250.20">
    <property type="entry name" value="MFS general substrate transporter like domains"/>
    <property type="match status" value="1"/>
</dbReference>
<name>A0AAD8Y8S9_9STRA</name>
<evidence type="ECO:0000313" key="3">
    <source>
        <dbReference type="EMBL" id="KAK1741130.1"/>
    </source>
</evidence>
<feature type="transmembrane region" description="Helical" evidence="2">
    <location>
        <begin position="61"/>
        <end position="80"/>
    </location>
</feature>
<feature type="transmembrane region" description="Helical" evidence="2">
    <location>
        <begin position="112"/>
        <end position="134"/>
    </location>
</feature>
<feature type="transmembrane region" description="Helical" evidence="2">
    <location>
        <begin position="28"/>
        <end position="49"/>
    </location>
</feature>
<feature type="compositionally biased region" description="Acidic residues" evidence="1">
    <location>
        <begin position="236"/>
        <end position="245"/>
    </location>
</feature>
<keyword evidence="2" id="KW-0812">Transmembrane</keyword>
<feature type="transmembrane region" description="Helical" evidence="2">
    <location>
        <begin position="186"/>
        <end position="204"/>
    </location>
</feature>
<feature type="compositionally biased region" description="Low complexity" evidence="1">
    <location>
        <begin position="261"/>
        <end position="276"/>
    </location>
</feature>
<reference evidence="3" key="1">
    <citation type="submission" date="2023-06" db="EMBL/GenBank/DDBJ databases">
        <title>Survivors Of The Sea: Transcriptome response of Skeletonema marinoi to long-term dormancy.</title>
        <authorList>
            <person name="Pinder M.I.M."/>
            <person name="Kourtchenko O."/>
            <person name="Robertson E.K."/>
            <person name="Larsson T."/>
            <person name="Maumus F."/>
            <person name="Osuna-Cruz C.M."/>
            <person name="Vancaester E."/>
            <person name="Stenow R."/>
            <person name="Vandepoele K."/>
            <person name="Ploug H."/>
            <person name="Bruchert V."/>
            <person name="Godhe A."/>
            <person name="Topel M."/>
        </authorList>
    </citation>
    <scope>NUCLEOTIDE SEQUENCE</scope>
    <source>
        <strain evidence="3">R05AC</strain>
    </source>
</reference>
<evidence type="ECO:0000256" key="1">
    <source>
        <dbReference type="SAM" id="MobiDB-lite"/>
    </source>
</evidence>
<feature type="transmembrane region" description="Helical" evidence="2">
    <location>
        <begin position="86"/>
        <end position="105"/>
    </location>
</feature>
<keyword evidence="4" id="KW-1185">Reference proteome</keyword>
<feature type="transmembrane region" description="Helical" evidence="2">
    <location>
        <begin position="359"/>
        <end position="380"/>
    </location>
</feature>
<evidence type="ECO:0000256" key="2">
    <source>
        <dbReference type="SAM" id="Phobius"/>
    </source>
</evidence>
<feature type="region of interest" description="Disordered" evidence="1">
    <location>
        <begin position="217"/>
        <end position="292"/>
    </location>
</feature>
<dbReference type="Proteomes" id="UP001224775">
    <property type="component" value="Unassembled WGS sequence"/>
</dbReference>
<keyword evidence="2" id="KW-0472">Membrane</keyword>
<feature type="compositionally biased region" description="Basic and acidic residues" evidence="1">
    <location>
        <begin position="221"/>
        <end position="235"/>
    </location>
</feature>
<dbReference type="SUPFAM" id="SSF103473">
    <property type="entry name" value="MFS general substrate transporter"/>
    <property type="match status" value="1"/>
</dbReference>
<evidence type="ECO:0000313" key="4">
    <source>
        <dbReference type="Proteomes" id="UP001224775"/>
    </source>
</evidence>
<dbReference type="AlphaFoldDB" id="A0AAD8Y8S9"/>
<keyword evidence="2" id="KW-1133">Transmembrane helix</keyword>
<accession>A0AAD8Y8S9</accession>
<proteinExistence type="predicted"/>
<comment type="caution">
    <text evidence="3">The sequence shown here is derived from an EMBL/GenBank/DDBJ whole genome shotgun (WGS) entry which is preliminary data.</text>
</comment>
<feature type="transmembrane region" description="Helical" evidence="2">
    <location>
        <begin position="320"/>
        <end position="347"/>
    </location>
</feature>
<sequence length="456" mass="49850">MTTKSILQTQQHTLHLFLNNPSTRTPTIVLYVASFGGALHAAVTTFFYLSIGASTLEIGRLGFIMSVGALMGSPMSGWALDKYGPWIPISVTAVCCAVGCLWRGVATSITALRVSAILLGIGINLWTVVLGQLVKSFPSNMRSEVLAGFSVQMTVLQLCGKGIFPIIEYILHSIIKIEEELSRYRIHMGLCTFFCFYGVVALLMDRKNVGYSGETLMSQNEQHEQPRVKYGQKESIDDDDWEDDTLPTAATAKSQAEGADATTTTSTASASRNNTNEDSPISSLSSFVNEPEDASMIRPATTTVIKQENTLTPHNKRTHLITTITLTIALLIQSICTTFLTVLWPLLSKDLFSLSAHTFGIITFISSIVSTGAVASFPIVEGLEKVGEATSITEPADMVCSLRNTTTIRFMLLRTEPKITPEPLCFVIIFDETRSKESSSLGFTMGYLTMLEMWAE</sequence>
<protein>
    <submittedName>
        <fullName evidence="3">Uncharacterized protein</fullName>
    </submittedName>
</protein>
<dbReference type="EMBL" id="JATAAI010000014">
    <property type="protein sequence ID" value="KAK1741130.1"/>
    <property type="molecule type" value="Genomic_DNA"/>
</dbReference>
<feature type="compositionally biased region" description="Polar residues" evidence="1">
    <location>
        <begin position="277"/>
        <end position="288"/>
    </location>
</feature>
<dbReference type="InterPro" id="IPR036259">
    <property type="entry name" value="MFS_trans_sf"/>
</dbReference>